<sequence length="499" mass="51356">MVSQAGAVPLVETNREAGLDQAISAALAPWHRQRAVHDPGKVEELAVDRGNGSDADGVARAASHGLAVVERGPFDVVQLGGTEKVRGLAGHVEGDGELRGRGGFVVGDVLGQEVGDGGAHGAAADAVLAGQGGEGLALQVCGAPSGNRGVRSRTAVGSSSCPGTTSGAHGGAVPMLLALRGVILGGERCDPRTLCGWVARRGHGRPRLSNVYSITETTVHVTRHPLEPADLDGPPGSPIGVRIPDLCTYVLDERMNPVPEGIPGELYVGGPGVTRGYLGRPALAAWRFLPDPYAGSPGARLCRTGDLVRRRPGGRLEFLGRVDDQVMIRGHRAEPGEAEGALRAQPGVRTCAVVPYEDVADRCALAAHIGPAGEDPPGPRDRAASSQGGCPAAWSRVRASSSAGCPAPPTARWTVRPCPSRRWPPHRPTRPAAVRRPPSRTSGPMCSASTRSVSTTTSSTSAVTRCWPCGSPTGSGMNVASRSPSAGASSIRRSRSSVG</sequence>
<dbReference type="GO" id="GO:0031177">
    <property type="term" value="F:phosphopantetheine binding"/>
    <property type="evidence" value="ECO:0007669"/>
    <property type="project" value="TreeGrafter"/>
</dbReference>
<comment type="caution">
    <text evidence="3">The sequence shown here is derived from an EMBL/GenBank/DDBJ whole genome shotgun (WGS) entry which is preliminary data.</text>
</comment>
<feature type="region of interest" description="Disordered" evidence="1">
    <location>
        <begin position="370"/>
        <end position="499"/>
    </location>
</feature>
<dbReference type="Pfam" id="PF00501">
    <property type="entry name" value="AMP-binding"/>
    <property type="match status" value="1"/>
</dbReference>
<feature type="domain" description="AMP-dependent synthetase/ligase" evidence="2">
    <location>
        <begin position="175"/>
        <end position="278"/>
    </location>
</feature>
<evidence type="ECO:0000313" key="3">
    <source>
        <dbReference type="EMBL" id="PNG96052.1"/>
    </source>
</evidence>
<dbReference type="PANTHER" id="PTHR45527:SF1">
    <property type="entry name" value="FATTY ACID SYNTHASE"/>
    <property type="match status" value="1"/>
</dbReference>
<dbReference type="EMBL" id="LJIW01000001">
    <property type="protein sequence ID" value="PNG96052.1"/>
    <property type="molecule type" value="Genomic_DNA"/>
</dbReference>
<dbReference type="GO" id="GO:0043041">
    <property type="term" value="P:amino acid activation for nonribosomal peptide biosynthetic process"/>
    <property type="evidence" value="ECO:0007669"/>
    <property type="project" value="TreeGrafter"/>
</dbReference>
<dbReference type="InterPro" id="IPR045851">
    <property type="entry name" value="AMP-bd_C_sf"/>
</dbReference>
<evidence type="ECO:0000256" key="1">
    <source>
        <dbReference type="SAM" id="MobiDB-lite"/>
    </source>
</evidence>
<dbReference type="InterPro" id="IPR000873">
    <property type="entry name" value="AMP-dep_synth/lig_dom"/>
</dbReference>
<name>A0A2J7Z6Z6_STRMQ</name>
<dbReference type="Gene3D" id="3.30.300.30">
    <property type="match status" value="1"/>
</dbReference>
<dbReference type="GO" id="GO:0005829">
    <property type="term" value="C:cytosol"/>
    <property type="evidence" value="ECO:0007669"/>
    <property type="project" value="TreeGrafter"/>
</dbReference>
<reference evidence="3 4" key="1">
    <citation type="submission" date="2015-09" db="EMBL/GenBank/DDBJ databases">
        <title>Genome sequence, genome mining and natural product profiling of a biocontrol bacterium Streptomyces malaysiensis F913.</title>
        <authorList>
            <person name="Xu Y."/>
            <person name="Wei J."/>
            <person name="Xie J."/>
            <person name="Li T."/>
            <person name="Zhou Z."/>
        </authorList>
    </citation>
    <scope>NUCLEOTIDE SEQUENCE [LARGE SCALE GENOMIC DNA]</scope>
    <source>
        <strain evidence="3 4">F913</strain>
    </source>
</reference>
<proteinExistence type="predicted"/>
<dbReference type="Gene3D" id="3.40.50.12780">
    <property type="entry name" value="N-terminal domain of ligase-like"/>
    <property type="match status" value="1"/>
</dbReference>
<dbReference type="PANTHER" id="PTHR45527">
    <property type="entry name" value="NONRIBOSOMAL PEPTIDE SYNTHETASE"/>
    <property type="match status" value="1"/>
</dbReference>
<dbReference type="SUPFAM" id="SSF56801">
    <property type="entry name" value="Acetyl-CoA synthetase-like"/>
    <property type="match status" value="1"/>
</dbReference>
<organism evidence="3 4">
    <name type="scientific">Streptomyces malaysiensis</name>
    <dbReference type="NCBI Taxonomy" id="92644"/>
    <lineage>
        <taxon>Bacteria</taxon>
        <taxon>Bacillati</taxon>
        <taxon>Actinomycetota</taxon>
        <taxon>Actinomycetes</taxon>
        <taxon>Kitasatosporales</taxon>
        <taxon>Streptomycetaceae</taxon>
        <taxon>Streptomyces</taxon>
        <taxon>Streptomyces violaceusniger group</taxon>
    </lineage>
</organism>
<protein>
    <recommendedName>
        <fullName evidence="2">AMP-dependent synthetase/ligase domain-containing protein</fullName>
    </recommendedName>
</protein>
<gene>
    <name evidence="3" type="ORF">SMF913_12077</name>
</gene>
<dbReference type="AlphaFoldDB" id="A0A2J7Z6Z6"/>
<dbReference type="InterPro" id="IPR042099">
    <property type="entry name" value="ANL_N_sf"/>
</dbReference>
<dbReference type="GO" id="GO:0044550">
    <property type="term" value="P:secondary metabolite biosynthetic process"/>
    <property type="evidence" value="ECO:0007669"/>
    <property type="project" value="TreeGrafter"/>
</dbReference>
<feature type="compositionally biased region" description="Low complexity" evidence="1">
    <location>
        <begin position="430"/>
        <end position="465"/>
    </location>
</feature>
<accession>A0A2J7Z6Z6</accession>
<evidence type="ECO:0000313" key="4">
    <source>
        <dbReference type="Proteomes" id="UP000236520"/>
    </source>
</evidence>
<feature type="compositionally biased region" description="Low complexity" evidence="1">
    <location>
        <begin position="480"/>
        <end position="491"/>
    </location>
</feature>
<evidence type="ECO:0000259" key="2">
    <source>
        <dbReference type="Pfam" id="PF00501"/>
    </source>
</evidence>
<keyword evidence="4" id="KW-1185">Reference proteome</keyword>
<feature type="compositionally biased region" description="Low complexity" evidence="1">
    <location>
        <begin position="392"/>
        <end position="403"/>
    </location>
</feature>
<dbReference type="Proteomes" id="UP000236520">
    <property type="component" value="Unassembled WGS sequence"/>
</dbReference>